<sequence length="460" mass="51945">MIKFKSGNLRVPQFQRPVYVVAGGTTDYRKHYPEYKLEELCMMAFRMLLEENDLKLDPLEVKGLINMACYGEFADHFQDQLLCEAKVHDYLGLDPLPNVGIKTGGATGGYTTLVGANMVASGYANCVLVMGWERMDEVDTRTGNYYISTAACKDFETRLARMYAAYYAPMARRFAHVFKVKEEIRAAIAVKNKGYAWMSPFAQQPAKLTVEEVLAGRIACDPLRMHECCAMSVGAACMLLCDEETAYRLSDNPMRLYIAGGTHTLRVADRRNMEIPLLPHETPGMYDWMEKELNEPYPGFQSFLASRFAAYMAYRMAGITKEPCEEFDVVELHDAFTISDLQTYGDVGLRPYGREEEYITSGDAYYGGRCPSNLSGGLLGTMHAVGATGIFQGIECLWQLQGKYDKYHGDPKMWERYGKKKPADWKSLQIQRRRRAMWISHAGVGSHVTCGILVNPEEVR</sequence>
<dbReference type="Gene3D" id="3.40.47.10">
    <property type="match status" value="1"/>
</dbReference>
<feature type="domain" description="Thiolase C-terminal" evidence="2">
    <location>
        <begin position="304"/>
        <end position="405"/>
    </location>
</feature>
<accession>A0A7V3V0M3</accession>
<dbReference type="AlphaFoldDB" id="A0A7V3V0M3"/>
<dbReference type="PANTHER" id="PTHR42870:SF1">
    <property type="entry name" value="NON-SPECIFIC LIPID-TRANSFER PROTEIN-LIKE 2"/>
    <property type="match status" value="1"/>
</dbReference>
<proteinExistence type="predicted"/>
<dbReference type="InterPro" id="IPR020616">
    <property type="entry name" value="Thiolase_N"/>
</dbReference>
<dbReference type="InterPro" id="IPR016039">
    <property type="entry name" value="Thiolase-like"/>
</dbReference>
<organism evidence="3">
    <name type="scientific">candidate division WOR-3 bacterium</name>
    <dbReference type="NCBI Taxonomy" id="2052148"/>
    <lineage>
        <taxon>Bacteria</taxon>
        <taxon>Bacteria division WOR-3</taxon>
    </lineage>
</organism>
<dbReference type="Pfam" id="PF00108">
    <property type="entry name" value="Thiolase_N"/>
    <property type="match status" value="1"/>
</dbReference>
<dbReference type="PANTHER" id="PTHR42870">
    <property type="entry name" value="ACETYL-COA C-ACETYLTRANSFERASE"/>
    <property type="match status" value="1"/>
</dbReference>
<protein>
    <submittedName>
        <fullName evidence="3">Thiolase domain-containing protein</fullName>
    </submittedName>
</protein>
<dbReference type="InterPro" id="IPR055140">
    <property type="entry name" value="Thiolase_C_2"/>
</dbReference>
<comment type="caution">
    <text evidence="3">The sequence shown here is derived from an EMBL/GenBank/DDBJ whole genome shotgun (WGS) entry which is preliminary data.</text>
</comment>
<evidence type="ECO:0000313" key="3">
    <source>
        <dbReference type="EMBL" id="HGD13846.1"/>
    </source>
</evidence>
<dbReference type="EMBL" id="DTMZ01000179">
    <property type="protein sequence ID" value="HGD13846.1"/>
    <property type="molecule type" value="Genomic_DNA"/>
</dbReference>
<gene>
    <name evidence="3" type="ORF">ENX16_07215</name>
</gene>
<dbReference type="SUPFAM" id="SSF53901">
    <property type="entry name" value="Thiolase-like"/>
    <property type="match status" value="2"/>
</dbReference>
<evidence type="ECO:0000259" key="1">
    <source>
        <dbReference type="Pfam" id="PF00108"/>
    </source>
</evidence>
<name>A0A7V3V0M3_UNCW3</name>
<dbReference type="Pfam" id="PF22691">
    <property type="entry name" value="Thiolase_C_1"/>
    <property type="match status" value="1"/>
</dbReference>
<feature type="domain" description="Thiolase N-terminal" evidence="1">
    <location>
        <begin position="18"/>
        <end position="203"/>
    </location>
</feature>
<reference evidence="3" key="1">
    <citation type="journal article" date="2020" name="mSystems">
        <title>Genome- and Community-Level Interaction Insights into Carbon Utilization and Element Cycling Functions of Hydrothermarchaeota in Hydrothermal Sediment.</title>
        <authorList>
            <person name="Zhou Z."/>
            <person name="Liu Y."/>
            <person name="Xu W."/>
            <person name="Pan J."/>
            <person name="Luo Z.H."/>
            <person name="Li M."/>
        </authorList>
    </citation>
    <scope>NUCLEOTIDE SEQUENCE [LARGE SCALE GENOMIC DNA]</scope>
    <source>
        <strain evidence="3">SpSt-914</strain>
    </source>
</reference>
<evidence type="ECO:0000259" key="2">
    <source>
        <dbReference type="Pfam" id="PF22691"/>
    </source>
</evidence>
<dbReference type="GO" id="GO:0016747">
    <property type="term" value="F:acyltransferase activity, transferring groups other than amino-acyl groups"/>
    <property type="evidence" value="ECO:0007669"/>
    <property type="project" value="InterPro"/>
</dbReference>
<dbReference type="CDD" id="cd00829">
    <property type="entry name" value="SCP-x_thiolase"/>
    <property type="match status" value="1"/>
</dbReference>